<dbReference type="SUPFAM" id="SSF47789">
    <property type="entry name" value="C-terminal domain of RNA polymerase alpha subunit"/>
    <property type="match status" value="1"/>
</dbReference>
<comment type="function">
    <text evidence="11">DNA-dependent RNA polymerase catalyzes the transcription of DNA into RNA using the four ribonucleoside triphosphates as substrates.</text>
</comment>
<dbReference type="Proteomes" id="UP000034307">
    <property type="component" value="Unassembled WGS sequence"/>
</dbReference>
<dbReference type="STRING" id="1618358.UX80_C0008G0016"/>
<dbReference type="AlphaFoldDB" id="A0A0G1TUS2"/>
<dbReference type="GO" id="GO:0003677">
    <property type="term" value="F:DNA binding"/>
    <property type="evidence" value="ECO:0007669"/>
    <property type="project" value="UniProtKB-UniRule"/>
</dbReference>
<comment type="subunit">
    <text evidence="11">Homodimer. The RNAP catalytic core consists of 2 alpha, 1 beta, 1 beta' and 1 omega subunit. When a sigma factor is associated with the core the holoenzyme is formed, which can initiate transcription.</text>
</comment>
<dbReference type="InterPro" id="IPR011263">
    <property type="entry name" value="DNA-dir_RNA_pol_RpoA/D/Rpb3"/>
</dbReference>
<proteinExistence type="inferred from homology"/>
<feature type="region of interest" description="Alpha N-terminal domain (alpha-NTD)" evidence="11">
    <location>
        <begin position="1"/>
        <end position="218"/>
    </location>
</feature>
<dbReference type="PATRIC" id="fig|1618358.3.peg.489"/>
<dbReference type="GO" id="GO:0005737">
    <property type="term" value="C:cytoplasm"/>
    <property type="evidence" value="ECO:0007669"/>
    <property type="project" value="UniProtKB-ARBA"/>
</dbReference>
<dbReference type="HAMAP" id="MF_00059">
    <property type="entry name" value="RNApol_bact_RpoA"/>
    <property type="match status" value="1"/>
</dbReference>
<dbReference type="SUPFAM" id="SSF55257">
    <property type="entry name" value="RBP11-like subunits of RNA polymerase"/>
    <property type="match status" value="1"/>
</dbReference>
<dbReference type="GO" id="GO:0046983">
    <property type="term" value="F:protein dimerization activity"/>
    <property type="evidence" value="ECO:0007669"/>
    <property type="project" value="InterPro"/>
</dbReference>
<evidence type="ECO:0000259" key="12">
    <source>
        <dbReference type="SMART" id="SM00662"/>
    </source>
</evidence>
<comment type="similarity">
    <text evidence="1 11">Belongs to the RNA polymerase alpha chain family.</text>
</comment>
<dbReference type="NCBIfam" id="NF003519">
    <property type="entry name" value="PRK05182.2-5"/>
    <property type="match status" value="1"/>
</dbReference>
<dbReference type="InterPro" id="IPR011773">
    <property type="entry name" value="DNA-dir_RpoA"/>
</dbReference>
<name>A0A0G1TUS2_9BACT</name>
<evidence type="ECO:0000256" key="8">
    <source>
        <dbReference type="ARBA" id="ARBA00032524"/>
    </source>
</evidence>
<evidence type="ECO:0000256" key="6">
    <source>
        <dbReference type="ARBA" id="ARBA00022695"/>
    </source>
</evidence>
<protein>
    <recommendedName>
        <fullName evidence="3 11">DNA-directed RNA polymerase subunit alpha</fullName>
        <shortName evidence="11">RNAP subunit alpha</shortName>
        <ecNumber evidence="2 11">2.7.7.6</ecNumber>
    </recommendedName>
    <alternativeName>
        <fullName evidence="9 11">RNA polymerase subunit alpha</fullName>
    </alternativeName>
    <alternativeName>
        <fullName evidence="8 11">Transcriptase subunit alpha</fullName>
    </alternativeName>
</protein>
<dbReference type="InterPro" id="IPR036603">
    <property type="entry name" value="RBP11-like"/>
</dbReference>
<dbReference type="CDD" id="cd06928">
    <property type="entry name" value="RNAP_alpha_NTD"/>
    <property type="match status" value="1"/>
</dbReference>
<comment type="catalytic activity">
    <reaction evidence="10 11">
        <text>RNA(n) + a ribonucleoside 5'-triphosphate = RNA(n+1) + diphosphate</text>
        <dbReference type="Rhea" id="RHEA:21248"/>
        <dbReference type="Rhea" id="RHEA-COMP:14527"/>
        <dbReference type="Rhea" id="RHEA-COMP:17342"/>
        <dbReference type="ChEBI" id="CHEBI:33019"/>
        <dbReference type="ChEBI" id="CHEBI:61557"/>
        <dbReference type="ChEBI" id="CHEBI:140395"/>
        <dbReference type="EC" id="2.7.7.6"/>
    </reaction>
</comment>
<dbReference type="InterPro" id="IPR036643">
    <property type="entry name" value="RNApol_insert_sf"/>
</dbReference>
<evidence type="ECO:0000256" key="3">
    <source>
        <dbReference type="ARBA" id="ARBA00015972"/>
    </source>
</evidence>
<dbReference type="NCBIfam" id="TIGR02027">
    <property type="entry name" value="rpoA"/>
    <property type="match status" value="1"/>
</dbReference>
<gene>
    <name evidence="11" type="primary">rpoA</name>
    <name evidence="13" type="ORF">UX80_C0008G0016</name>
</gene>
<keyword evidence="7 11" id="KW-0804">Transcription</keyword>
<dbReference type="FunFam" id="2.170.120.12:FF:000001">
    <property type="entry name" value="DNA-directed RNA polymerase subunit alpha"/>
    <property type="match status" value="1"/>
</dbReference>
<dbReference type="GO" id="GO:0000428">
    <property type="term" value="C:DNA-directed RNA polymerase complex"/>
    <property type="evidence" value="ECO:0007669"/>
    <property type="project" value="UniProtKB-KW"/>
</dbReference>
<dbReference type="InterPro" id="IPR011260">
    <property type="entry name" value="RNAP_asu_C"/>
</dbReference>
<dbReference type="Pfam" id="PF03118">
    <property type="entry name" value="RNA_pol_A_CTD"/>
    <property type="match status" value="1"/>
</dbReference>
<feature type="domain" description="DNA-directed RNA polymerase RpoA/D/Rpb3-type" evidence="12">
    <location>
        <begin position="12"/>
        <end position="218"/>
    </location>
</feature>
<evidence type="ECO:0000313" key="14">
    <source>
        <dbReference type="Proteomes" id="UP000034307"/>
    </source>
</evidence>
<organism evidence="13 14">
    <name type="scientific">Candidatus Amesbacteria bacterium GW2011_GWA2_47_11b</name>
    <dbReference type="NCBI Taxonomy" id="1618358"/>
    <lineage>
        <taxon>Bacteria</taxon>
        <taxon>Candidatus Amesiibacteriota</taxon>
    </lineage>
</organism>
<evidence type="ECO:0000256" key="7">
    <source>
        <dbReference type="ARBA" id="ARBA00023163"/>
    </source>
</evidence>
<evidence type="ECO:0000256" key="11">
    <source>
        <dbReference type="HAMAP-Rule" id="MF_00059"/>
    </source>
</evidence>
<dbReference type="EMBL" id="LCNO01000008">
    <property type="protein sequence ID" value="KKU57903.1"/>
    <property type="molecule type" value="Genomic_DNA"/>
</dbReference>
<dbReference type="SMART" id="SM00662">
    <property type="entry name" value="RPOLD"/>
    <property type="match status" value="1"/>
</dbReference>
<keyword evidence="5 11" id="KW-0808">Transferase</keyword>
<comment type="domain">
    <text evidence="11">The N-terminal domain is essential for RNAP assembly and basal transcription, whereas the C-terminal domain is involved in interaction with transcriptional regulators and with upstream promoter elements.</text>
</comment>
<evidence type="ECO:0000256" key="10">
    <source>
        <dbReference type="ARBA" id="ARBA00048552"/>
    </source>
</evidence>
<evidence type="ECO:0000256" key="4">
    <source>
        <dbReference type="ARBA" id="ARBA00022478"/>
    </source>
</evidence>
<evidence type="ECO:0000313" key="13">
    <source>
        <dbReference type="EMBL" id="KKU57903.1"/>
    </source>
</evidence>
<reference evidence="13 14" key="1">
    <citation type="journal article" date="2015" name="Nature">
        <title>rRNA introns, odd ribosomes, and small enigmatic genomes across a large radiation of phyla.</title>
        <authorList>
            <person name="Brown C.T."/>
            <person name="Hug L.A."/>
            <person name="Thomas B.C."/>
            <person name="Sharon I."/>
            <person name="Castelle C.J."/>
            <person name="Singh A."/>
            <person name="Wilkins M.J."/>
            <person name="Williams K.H."/>
            <person name="Banfield J.F."/>
        </authorList>
    </citation>
    <scope>NUCLEOTIDE SEQUENCE [LARGE SCALE GENOMIC DNA]</scope>
</reference>
<evidence type="ECO:0000256" key="5">
    <source>
        <dbReference type="ARBA" id="ARBA00022679"/>
    </source>
</evidence>
<dbReference type="Gene3D" id="1.10.150.20">
    <property type="entry name" value="5' to 3' exonuclease, C-terminal subdomain"/>
    <property type="match status" value="1"/>
</dbReference>
<dbReference type="Gene3D" id="2.170.120.12">
    <property type="entry name" value="DNA-directed RNA polymerase, insert domain"/>
    <property type="match status" value="1"/>
</dbReference>
<dbReference type="InterPro" id="IPR011262">
    <property type="entry name" value="DNA-dir_RNA_pol_insert"/>
</dbReference>
<dbReference type="GO" id="GO:0006351">
    <property type="term" value="P:DNA-templated transcription"/>
    <property type="evidence" value="ECO:0007669"/>
    <property type="project" value="UniProtKB-UniRule"/>
</dbReference>
<sequence>MQTPQFTIAQSGHKFTIEPLPQGYGHTLGNALRRVLYSSIPGAAITSVKFGGVRHQFTTIVGVREDVVQLILNLKQVRLSYVGAEPAQITLEAKGPSEVKAKDFKLPATVTLANPDLVLAHLADKNTKLDITAVVEAGLGYSPAEERQTTTIGVIPVDATFSPVTLVNYSVEATRVGRVTNFDRLILEVTTDGTIAPESALKTASQTLVDFFSAVVTPQSAPSVSSQSVQSTVPGSTVSVEELDLPTRIANALQKAGFETISSLISTPKSELSKVKNLGAKSVKIIELALRDRGFEFSL</sequence>
<evidence type="ECO:0000256" key="9">
    <source>
        <dbReference type="ARBA" id="ARBA00033070"/>
    </source>
</evidence>
<dbReference type="Pfam" id="PF01000">
    <property type="entry name" value="RNA_pol_A_bac"/>
    <property type="match status" value="1"/>
</dbReference>
<evidence type="ECO:0000256" key="2">
    <source>
        <dbReference type="ARBA" id="ARBA00012418"/>
    </source>
</evidence>
<dbReference type="SUPFAM" id="SSF56553">
    <property type="entry name" value="Insert subdomain of RNA polymerase alpha subunit"/>
    <property type="match status" value="1"/>
</dbReference>
<dbReference type="Gene3D" id="3.30.1360.10">
    <property type="entry name" value="RNA polymerase, RBP11-like subunit"/>
    <property type="match status" value="1"/>
</dbReference>
<keyword evidence="4 11" id="KW-0240">DNA-directed RNA polymerase</keyword>
<evidence type="ECO:0000256" key="1">
    <source>
        <dbReference type="ARBA" id="ARBA00007123"/>
    </source>
</evidence>
<dbReference type="GO" id="GO:0003899">
    <property type="term" value="F:DNA-directed RNA polymerase activity"/>
    <property type="evidence" value="ECO:0007669"/>
    <property type="project" value="UniProtKB-UniRule"/>
</dbReference>
<accession>A0A0G1TUS2</accession>
<feature type="region of interest" description="Alpha C-terminal domain (alpha-CTD)" evidence="11">
    <location>
        <begin position="233"/>
        <end position="299"/>
    </location>
</feature>
<dbReference type="Pfam" id="PF01193">
    <property type="entry name" value="RNA_pol_L"/>
    <property type="match status" value="1"/>
</dbReference>
<comment type="caution">
    <text evidence="13">The sequence shown here is derived from an EMBL/GenBank/DDBJ whole genome shotgun (WGS) entry which is preliminary data.</text>
</comment>
<dbReference type="EC" id="2.7.7.6" evidence="2 11"/>
<keyword evidence="6 11" id="KW-0548">Nucleotidyltransferase</keyword>